<dbReference type="GO" id="GO:0005634">
    <property type="term" value="C:nucleus"/>
    <property type="evidence" value="ECO:0007669"/>
    <property type="project" value="UniProtKB-SubCell"/>
</dbReference>
<dbReference type="GO" id="GO:0042393">
    <property type="term" value="F:histone binding"/>
    <property type="evidence" value="ECO:0007669"/>
    <property type="project" value="TreeGrafter"/>
</dbReference>
<dbReference type="SMART" id="SM00292">
    <property type="entry name" value="BRCT"/>
    <property type="match status" value="1"/>
</dbReference>
<feature type="compositionally biased region" description="Basic and acidic residues" evidence="4">
    <location>
        <begin position="353"/>
        <end position="365"/>
    </location>
</feature>
<feature type="compositionally biased region" description="Basic and acidic residues" evidence="4">
    <location>
        <begin position="829"/>
        <end position="841"/>
    </location>
</feature>
<evidence type="ECO:0000256" key="4">
    <source>
        <dbReference type="SAM" id="MobiDB-lite"/>
    </source>
</evidence>
<dbReference type="PANTHER" id="PTHR15321:SF3">
    <property type="entry name" value="TP53-BINDING PROTEIN 1"/>
    <property type="match status" value="1"/>
</dbReference>
<dbReference type="RefSeq" id="XP_007728710.1">
    <property type="nucleotide sequence ID" value="XM_007730520.1"/>
</dbReference>
<accession>W9YQ75</accession>
<dbReference type="Pfam" id="PF18115">
    <property type="entry name" value="Tudor_3"/>
    <property type="match status" value="1"/>
</dbReference>
<evidence type="ECO:0000313" key="6">
    <source>
        <dbReference type="EMBL" id="EXJ91820.1"/>
    </source>
</evidence>
<evidence type="ECO:0000259" key="5">
    <source>
        <dbReference type="PROSITE" id="PS50172"/>
    </source>
</evidence>
<feature type="region of interest" description="Disordered" evidence="4">
    <location>
        <begin position="256"/>
        <end position="532"/>
    </location>
</feature>
<feature type="region of interest" description="Disordered" evidence="4">
    <location>
        <begin position="1341"/>
        <end position="1415"/>
    </location>
</feature>
<organism evidence="6 7">
    <name type="scientific">Capronia epimyces CBS 606.96</name>
    <dbReference type="NCBI Taxonomy" id="1182542"/>
    <lineage>
        <taxon>Eukaryota</taxon>
        <taxon>Fungi</taxon>
        <taxon>Dikarya</taxon>
        <taxon>Ascomycota</taxon>
        <taxon>Pezizomycotina</taxon>
        <taxon>Eurotiomycetes</taxon>
        <taxon>Chaetothyriomycetidae</taxon>
        <taxon>Chaetothyriales</taxon>
        <taxon>Herpotrichiellaceae</taxon>
        <taxon>Capronia</taxon>
    </lineage>
</organism>
<reference evidence="6 7" key="1">
    <citation type="submission" date="2013-03" db="EMBL/GenBank/DDBJ databases">
        <title>The Genome Sequence of Capronia epimyces CBS 606.96.</title>
        <authorList>
            <consortium name="The Broad Institute Genomics Platform"/>
            <person name="Cuomo C."/>
            <person name="de Hoog S."/>
            <person name="Gorbushina A."/>
            <person name="Walker B."/>
            <person name="Young S.K."/>
            <person name="Zeng Q."/>
            <person name="Gargeya S."/>
            <person name="Fitzgerald M."/>
            <person name="Haas B."/>
            <person name="Abouelleil A."/>
            <person name="Allen A.W."/>
            <person name="Alvarado L."/>
            <person name="Arachchi H.M."/>
            <person name="Berlin A.M."/>
            <person name="Chapman S.B."/>
            <person name="Gainer-Dewar J."/>
            <person name="Goldberg J."/>
            <person name="Griggs A."/>
            <person name="Gujja S."/>
            <person name="Hansen M."/>
            <person name="Howarth C."/>
            <person name="Imamovic A."/>
            <person name="Ireland A."/>
            <person name="Larimer J."/>
            <person name="McCowan C."/>
            <person name="Murphy C."/>
            <person name="Pearson M."/>
            <person name="Poon T.W."/>
            <person name="Priest M."/>
            <person name="Roberts A."/>
            <person name="Saif S."/>
            <person name="Shea T."/>
            <person name="Sisk P."/>
            <person name="Sykes S."/>
            <person name="Wortman J."/>
            <person name="Nusbaum C."/>
            <person name="Birren B."/>
        </authorList>
    </citation>
    <scope>NUCLEOTIDE SEQUENCE [LARGE SCALE GENOMIC DNA]</scope>
    <source>
        <strain evidence="6 7">CBS 606.96</strain>
    </source>
</reference>
<evidence type="ECO:0000256" key="1">
    <source>
        <dbReference type="ARBA" id="ARBA00004123"/>
    </source>
</evidence>
<evidence type="ECO:0000256" key="2">
    <source>
        <dbReference type="ARBA" id="ARBA00022763"/>
    </source>
</evidence>
<feature type="compositionally biased region" description="Basic and acidic residues" evidence="4">
    <location>
        <begin position="857"/>
        <end position="875"/>
    </location>
</feature>
<feature type="region of interest" description="Disordered" evidence="4">
    <location>
        <begin position="132"/>
        <end position="151"/>
    </location>
</feature>
<feature type="compositionally biased region" description="Polar residues" evidence="4">
    <location>
        <begin position="190"/>
        <end position="203"/>
    </location>
</feature>
<feature type="compositionally biased region" description="Polar residues" evidence="4">
    <location>
        <begin position="599"/>
        <end position="644"/>
    </location>
</feature>
<evidence type="ECO:0000313" key="7">
    <source>
        <dbReference type="Proteomes" id="UP000019478"/>
    </source>
</evidence>
<dbReference type="InterPro" id="IPR001357">
    <property type="entry name" value="BRCT_dom"/>
</dbReference>
<dbReference type="PANTHER" id="PTHR15321">
    <property type="entry name" value="TUMOR SUPPRESSOR P53-BINDING PROTEIN 1"/>
    <property type="match status" value="1"/>
</dbReference>
<dbReference type="STRING" id="1182542.W9YQ75"/>
<evidence type="ECO:0000256" key="3">
    <source>
        <dbReference type="ARBA" id="ARBA00023242"/>
    </source>
</evidence>
<dbReference type="GeneID" id="19164510"/>
<feature type="compositionally biased region" description="Polar residues" evidence="4">
    <location>
        <begin position="764"/>
        <end position="775"/>
    </location>
</feature>
<protein>
    <recommendedName>
        <fullName evidence="5">BRCT domain-containing protein</fullName>
    </recommendedName>
</protein>
<dbReference type="EMBL" id="AMGY01000001">
    <property type="protein sequence ID" value="EXJ91820.1"/>
    <property type="molecule type" value="Genomic_DNA"/>
</dbReference>
<feature type="region of interest" description="Disordered" evidence="4">
    <location>
        <begin position="564"/>
        <end position="883"/>
    </location>
</feature>
<feature type="region of interest" description="Disordered" evidence="4">
    <location>
        <begin position="66"/>
        <end position="87"/>
    </location>
</feature>
<dbReference type="HOGENOM" id="CLU_002263_0_0_1"/>
<dbReference type="InterPro" id="IPR047252">
    <property type="entry name" value="TP53BP1-like"/>
</dbReference>
<proteinExistence type="predicted"/>
<dbReference type="PROSITE" id="PS50172">
    <property type="entry name" value="BRCT"/>
    <property type="match status" value="1"/>
</dbReference>
<name>W9YQ75_9EURO</name>
<sequence>METESESLDISGLKCQVLQSLQSDSEDSQLIRQRQLDAIKAAYAKLPPIEPATRVTTVTTLPNSVPELASTVPDSQLQQPSDADLESQLDPLPPAHALSKAISIAQKMASQGSDTATQVLSPSHIQCILNSRSRSAKQQQDQVQDGDQEEGVETQLTLHEGDEGYIDIASSMLLQLEEAKEIDSDPVDFSPTQTQRALSQFPESQRFKTPATAGKKRRHNGDTVDSPALPRNPLLRGGADDDARVMGLSQAFAATQANTSPFVGDTHGDLRSDRPSPNIQQQPRPVTATNSSPMRPIVALFQRASTEPAARYISSKQSQAERERMAFMKQQERIADEEDDSDDGFDDEPSSVARDRRQRQIEQRRRATFQRLSSPPKGSGRGISQSKSSPIRSPTRGSPQSTHTARHVEIHGDSSTTRPVHGNPGNESEVETEQEDNDEVAVTRSSQGHGMSEDEDKENYSDSGSQIPETTARLIRVTTEFPSQVQDSPSLRRGRAVTGTEGSALPYSSEPFLVSDSQPSQPLRLRRGNHPTLKSIDIEADVDLVPQSPTASLQPARVPVMELAAEDSAFDRSDEKAAGAATDHALPGSSSHLHPGSTIPETSSDEQCQNSKGSTRPGEKQQSFDSRGQYETAQSRLPPSSSNPGPVDMSSPPIATTPPGRRRKLMAEIAAAPSPPKSQVSFSVNDALKLDPNFQSPLRKFATSHPMSVEEPRPAPAQSHPPERSQNAEEPHGLDPTESALHARGQRSTGPRALELKNTAPDCQVTSGLSSSTYPRQEKNSSPRLIATSESRAHAPHSTPRRSPWDLDASPPQKSVPVIKSSGLKRKAKDLERPQNKDKHALTKRLKTSGSVSVSKTNEEVSRGRQAAEDSHEVPELAASGEGQVSNTAKVAIPPVPDTIVAPNMVFACFNGKTRAYYPALCLGPSNAHNTRYLIQWEGYDPDEIDEYGIRSLDLRVGDLVKVNMEGFPKVSYVIRGFKDRVTKDNGKSRLDVITDRQGHKTLLVAPKQRKSLPTRLSTDIAKEVPVSAIYLDSNMWGQMRDRVYKYKAADLLSSPGISTPLERPSTPSSPPSRNRRNVANMIPSIPSASLPVAPLSEGVFANMAFAISYEDRSRKATLVELIEAHGGTVLRESFLDLLEPDSTGLQLKPHFAELSFTALLTERHSRKEKYMQALALGLPCLSGKWVEACIQSNCLVDWMTYLLPAGESAELDGATRSRLLTAASTAIQNTRNAEHSANMTVKVKDMIASRLDILGGSRVIMVIGKGKAEARRRPYLFLIRALGTGKIDLEPDVASAKIRLEDWRGSAGAEVEENGDGDCDDPIKWVFVDDRDASAARTMVSAFSSTSTPTPTPLSPSPSPSPSGIKANHKDKGKGKGKSRKKAKSRKNDSEHGQPDNDEPQAMPTFTPTPTPTPAVKVMCNEDIVQTLILGKLWMGGS</sequence>
<feature type="domain" description="BRCT" evidence="5">
    <location>
        <begin position="1096"/>
        <end position="1204"/>
    </location>
</feature>
<feature type="region of interest" description="Disordered" evidence="4">
    <location>
        <begin position="1057"/>
        <end position="1079"/>
    </location>
</feature>
<feature type="compositionally biased region" description="Basic residues" evidence="4">
    <location>
        <begin position="1368"/>
        <end position="1386"/>
    </location>
</feature>
<feature type="compositionally biased region" description="Acidic residues" evidence="4">
    <location>
        <begin position="428"/>
        <end position="439"/>
    </location>
</feature>
<feature type="compositionally biased region" description="Polar residues" evidence="4">
    <location>
        <begin position="72"/>
        <end position="81"/>
    </location>
</feature>
<dbReference type="InterPro" id="IPR036420">
    <property type="entry name" value="BRCT_dom_sf"/>
</dbReference>
<keyword evidence="3" id="KW-0539">Nucleus</keyword>
<feature type="compositionally biased region" description="Pro residues" evidence="4">
    <location>
        <begin position="1351"/>
        <end position="1362"/>
    </location>
</feature>
<keyword evidence="2" id="KW-0227">DNA damage</keyword>
<dbReference type="Pfam" id="PF00533">
    <property type="entry name" value="BRCT"/>
    <property type="match status" value="1"/>
</dbReference>
<feature type="compositionally biased region" description="Basic and acidic residues" evidence="4">
    <location>
        <begin position="1387"/>
        <end position="1396"/>
    </location>
</feature>
<dbReference type="SUPFAM" id="SSF52113">
    <property type="entry name" value="BRCT domain"/>
    <property type="match status" value="1"/>
</dbReference>
<gene>
    <name evidence="6" type="ORF">A1O3_00370</name>
</gene>
<dbReference type="GO" id="GO:0000077">
    <property type="term" value="P:DNA damage checkpoint signaling"/>
    <property type="evidence" value="ECO:0007669"/>
    <property type="project" value="TreeGrafter"/>
</dbReference>
<dbReference type="Gene3D" id="2.30.30.140">
    <property type="match status" value="1"/>
</dbReference>
<feature type="region of interest" description="Disordered" evidence="4">
    <location>
        <begin position="183"/>
        <end position="241"/>
    </location>
</feature>
<feature type="compositionally biased region" description="Polar residues" evidence="4">
    <location>
        <begin position="480"/>
        <end position="489"/>
    </location>
</feature>
<feature type="compositionally biased region" description="Acidic residues" evidence="4">
    <location>
        <begin position="335"/>
        <end position="349"/>
    </location>
</feature>
<dbReference type="CDD" id="cd17745">
    <property type="entry name" value="BRCT_p53bp1_rpt1"/>
    <property type="match status" value="1"/>
</dbReference>
<comment type="subcellular location">
    <subcellularLocation>
        <location evidence="1">Nucleus</location>
    </subcellularLocation>
</comment>
<feature type="compositionally biased region" description="Polar residues" evidence="4">
    <location>
        <begin position="275"/>
        <end position="293"/>
    </location>
</feature>
<dbReference type="InterPro" id="IPR041297">
    <property type="entry name" value="Crb2_Tudor"/>
</dbReference>
<dbReference type="Proteomes" id="UP000019478">
    <property type="component" value="Unassembled WGS sequence"/>
</dbReference>
<dbReference type="eggNOG" id="KOG3548">
    <property type="taxonomic scope" value="Eukaryota"/>
</dbReference>
<dbReference type="GO" id="GO:0045944">
    <property type="term" value="P:positive regulation of transcription by RNA polymerase II"/>
    <property type="evidence" value="ECO:0007669"/>
    <property type="project" value="TreeGrafter"/>
</dbReference>
<dbReference type="InterPro" id="IPR047249">
    <property type="entry name" value="BRCT_p53bp1-like_rpt1"/>
</dbReference>
<keyword evidence="7" id="KW-1185">Reference proteome</keyword>
<feature type="compositionally biased region" description="Polar residues" evidence="4">
    <location>
        <begin position="382"/>
        <end position="403"/>
    </location>
</feature>
<dbReference type="Gene3D" id="3.40.50.10190">
    <property type="entry name" value="BRCT domain"/>
    <property type="match status" value="1"/>
</dbReference>
<feature type="compositionally biased region" description="Basic and acidic residues" evidence="4">
    <location>
        <begin position="319"/>
        <end position="334"/>
    </location>
</feature>
<comment type="caution">
    <text evidence="6">The sequence shown here is derived from an EMBL/GenBank/DDBJ whole genome shotgun (WGS) entry which is preliminary data.</text>
</comment>
<dbReference type="OrthoDB" id="129353at2759"/>
<feature type="compositionally biased region" description="Basic and acidic residues" evidence="4">
    <location>
        <begin position="721"/>
        <end position="735"/>
    </location>
</feature>